<sequence>MNLINHVLDVNILPIGGGVFISDRAAAPTTNSLDSIIRDANGCAQFVGGLAPNFILLDWVNVGDGMKAVDKLNGF</sequence>
<keyword evidence="2" id="KW-1185">Reference proteome</keyword>
<accession>A0ACD2ZYM1</accession>
<name>A0ACD2ZYM1_9AGAR</name>
<evidence type="ECO:0000313" key="1">
    <source>
        <dbReference type="EMBL" id="TFK58560.1"/>
    </source>
</evidence>
<dbReference type="EMBL" id="ML209300">
    <property type="protein sequence ID" value="TFK58560.1"/>
    <property type="molecule type" value="Genomic_DNA"/>
</dbReference>
<protein>
    <submittedName>
        <fullName evidence="1">Uncharacterized protein</fullName>
    </submittedName>
</protein>
<evidence type="ECO:0000313" key="2">
    <source>
        <dbReference type="Proteomes" id="UP000308600"/>
    </source>
</evidence>
<organism evidence="1 2">
    <name type="scientific">Pluteus cervinus</name>
    <dbReference type="NCBI Taxonomy" id="181527"/>
    <lineage>
        <taxon>Eukaryota</taxon>
        <taxon>Fungi</taxon>
        <taxon>Dikarya</taxon>
        <taxon>Basidiomycota</taxon>
        <taxon>Agaricomycotina</taxon>
        <taxon>Agaricomycetes</taxon>
        <taxon>Agaricomycetidae</taxon>
        <taxon>Agaricales</taxon>
        <taxon>Pluteineae</taxon>
        <taxon>Pluteaceae</taxon>
        <taxon>Pluteus</taxon>
    </lineage>
</organism>
<gene>
    <name evidence="1" type="ORF">BDN72DRAFT_906630</name>
</gene>
<proteinExistence type="predicted"/>
<dbReference type="Proteomes" id="UP000308600">
    <property type="component" value="Unassembled WGS sequence"/>
</dbReference>
<reference evidence="1 2" key="1">
    <citation type="journal article" date="2019" name="Nat. Ecol. Evol.">
        <title>Megaphylogeny resolves global patterns of mushroom evolution.</title>
        <authorList>
            <person name="Varga T."/>
            <person name="Krizsan K."/>
            <person name="Foldi C."/>
            <person name="Dima B."/>
            <person name="Sanchez-Garcia M."/>
            <person name="Sanchez-Ramirez S."/>
            <person name="Szollosi G.J."/>
            <person name="Szarkandi J.G."/>
            <person name="Papp V."/>
            <person name="Albert L."/>
            <person name="Andreopoulos W."/>
            <person name="Angelini C."/>
            <person name="Antonin V."/>
            <person name="Barry K.W."/>
            <person name="Bougher N.L."/>
            <person name="Buchanan P."/>
            <person name="Buyck B."/>
            <person name="Bense V."/>
            <person name="Catcheside P."/>
            <person name="Chovatia M."/>
            <person name="Cooper J."/>
            <person name="Damon W."/>
            <person name="Desjardin D."/>
            <person name="Finy P."/>
            <person name="Geml J."/>
            <person name="Haridas S."/>
            <person name="Hughes K."/>
            <person name="Justo A."/>
            <person name="Karasinski D."/>
            <person name="Kautmanova I."/>
            <person name="Kiss B."/>
            <person name="Kocsube S."/>
            <person name="Kotiranta H."/>
            <person name="LaButti K.M."/>
            <person name="Lechner B.E."/>
            <person name="Liimatainen K."/>
            <person name="Lipzen A."/>
            <person name="Lukacs Z."/>
            <person name="Mihaltcheva S."/>
            <person name="Morgado L.N."/>
            <person name="Niskanen T."/>
            <person name="Noordeloos M.E."/>
            <person name="Ohm R.A."/>
            <person name="Ortiz-Santana B."/>
            <person name="Ovrebo C."/>
            <person name="Racz N."/>
            <person name="Riley R."/>
            <person name="Savchenko A."/>
            <person name="Shiryaev A."/>
            <person name="Soop K."/>
            <person name="Spirin V."/>
            <person name="Szebenyi C."/>
            <person name="Tomsovsky M."/>
            <person name="Tulloss R.E."/>
            <person name="Uehling J."/>
            <person name="Grigoriev I.V."/>
            <person name="Vagvolgyi C."/>
            <person name="Papp T."/>
            <person name="Martin F.M."/>
            <person name="Miettinen O."/>
            <person name="Hibbett D.S."/>
            <person name="Nagy L.G."/>
        </authorList>
    </citation>
    <scope>NUCLEOTIDE SEQUENCE [LARGE SCALE GENOMIC DNA]</scope>
    <source>
        <strain evidence="1 2">NL-1719</strain>
    </source>
</reference>